<evidence type="ECO:0000313" key="2">
    <source>
        <dbReference type="EMBL" id="KXH48312.1"/>
    </source>
</evidence>
<keyword evidence="3" id="KW-1185">Reference proteome</keyword>
<protein>
    <submittedName>
        <fullName evidence="2">Uncharacterized protein</fullName>
    </submittedName>
</protein>
<sequence length="108" mass="11547">MAGQGSNVTIILTTRLSNISSTKIINIPRLALPPRKPNMGFIPPHMLKAKAASQDVSAEEREASRKTMEMDAARQAQREDGEKGKASGGGSSAEVKGEQKKGEEGEKK</sequence>
<feature type="compositionally biased region" description="Basic and acidic residues" evidence="1">
    <location>
        <begin position="58"/>
        <end position="85"/>
    </location>
</feature>
<dbReference type="OrthoDB" id="4851647at2759"/>
<dbReference type="Proteomes" id="UP000070054">
    <property type="component" value="Unassembled WGS sequence"/>
</dbReference>
<dbReference type="EMBL" id="JEMN01001094">
    <property type="protein sequence ID" value="KXH48312.1"/>
    <property type="molecule type" value="Genomic_DNA"/>
</dbReference>
<reference evidence="2 3" key="1">
    <citation type="submission" date="2014-02" db="EMBL/GenBank/DDBJ databases">
        <title>The genome sequence of Colletotrichum nymphaeae SA-01.</title>
        <authorList>
            <person name="Baroncelli R."/>
            <person name="Thon M.R."/>
        </authorList>
    </citation>
    <scope>NUCLEOTIDE SEQUENCE [LARGE SCALE GENOMIC DNA]</scope>
    <source>
        <strain evidence="2 3">SA-01</strain>
    </source>
</reference>
<feature type="compositionally biased region" description="Basic and acidic residues" evidence="1">
    <location>
        <begin position="95"/>
        <end position="108"/>
    </location>
</feature>
<feature type="region of interest" description="Disordered" evidence="1">
    <location>
        <begin position="49"/>
        <end position="108"/>
    </location>
</feature>
<accession>A0A135TJM4</accession>
<organism evidence="2 3">
    <name type="scientific">Colletotrichum nymphaeae SA-01</name>
    <dbReference type="NCBI Taxonomy" id="1460502"/>
    <lineage>
        <taxon>Eukaryota</taxon>
        <taxon>Fungi</taxon>
        <taxon>Dikarya</taxon>
        <taxon>Ascomycota</taxon>
        <taxon>Pezizomycotina</taxon>
        <taxon>Sordariomycetes</taxon>
        <taxon>Hypocreomycetidae</taxon>
        <taxon>Glomerellales</taxon>
        <taxon>Glomerellaceae</taxon>
        <taxon>Colletotrichum</taxon>
        <taxon>Colletotrichum acutatum species complex</taxon>
    </lineage>
</organism>
<evidence type="ECO:0000256" key="1">
    <source>
        <dbReference type="SAM" id="MobiDB-lite"/>
    </source>
</evidence>
<name>A0A135TJM4_9PEZI</name>
<gene>
    <name evidence="2" type="ORF">CNYM01_08940</name>
</gene>
<dbReference type="AlphaFoldDB" id="A0A135TJM4"/>
<evidence type="ECO:0000313" key="3">
    <source>
        <dbReference type="Proteomes" id="UP000070054"/>
    </source>
</evidence>
<comment type="caution">
    <text evidence="2">The sequence shown here is derived from an EMBL/GenBank/DDBJ whole genome shotgun (WGS) entry which is preliminary data.</text>
</comment>
<proteinExistence type="predicted"/>